<gene>
    <name evidence="1" type="ORF">PSH88_12105</name>
</gene>
<dbReference type="EMBL" id="CP117430">
    <property type="protein sequence ID" value="WLI20729.1"/>
    <property type="molecule type" value="Genomic_DNA"/>
</dbReference>
<keyword evidence="2" id="KW-1185">Reference proteome</keyword>
<dbReference type="RefSeq" id="WP_305426393.1">
    <property type="nucleotide sequence ID" value="NZ_CP117430.1"/>
</dbReference>
<reference evidence="1 2" key="1">
    <citation type="submission" date="2023-02" db="EMBL/GenBank/DDBJ databases">
        <title>Evolution of Hrp T3SS in non-pathogenic Pseudomonas fluorescens.</title>
        <authorList>
            <person name="Liao K."/>
            <person name="Wei H."/>
            <person name="Gu Y."/>
        </authorList>
    </citation>
    <scope>NUCLEOTIDE SEQUENCE [LARGE SCALE GENOMIC DNA]</scope>
    <source>
        <strain evidence="1 2">FP607</strain>
    </source>
</reference>
<proteinExistence type="predicted"/>
<name>A0ABY9GYD5_9PSED</name>
<sequence length="79" mass="8681">MIVNDSTTQSAACSESINRCAALFAEADRLSKQAYALLNEPVSTQTIQRFSAAKKLADDKYRQARKEWLKTINKSGGGI</sequence>
<evidence type="ECO:0000313" key="2">
    <source>
        <dbReference type="Proteomes" id="UP001230768"/>
    </source>
</evidence>
<evidence type="ECO:0000313" key="1">
    <source>
        <dbReference type="EMBL" id="WLI20729.1"/>
    </source>
</evidence>
<protein>
    <recommendedName>
        <fullName evidence="3">Lysozyme inhibitor LprI N-terminal domain-containing protein</fullName>
    </recommendedName>
</protein>
<accession>A0ABY9GYD5</accession>
<organism evidence="1 2">
    <name type="scientific">Pseudomonas wuhanensis</name>
    <dbReference type="NCBI Taxonomy" id="2954098"/>
    <lineage>
        <taxon>Bacteria</taxon>
        <taxon>Pseudomonadati</taxon>
        <taxon>Pseudomonadota</taxon>
        <taxon>Gammaproteobacteria</taxon>
        <taxon>Pseudomonadales</taxon>
        <taxon>Pseudomonadaceae</taxon>
        <taxon>Pseudomonas</taxon>
    </lineage>
</organism>
<dbReference type="Proteomes" id="UP001230768">
    <property type="component" value="Chromosome"/>
</dbReference>
<evidence type="ECO:0008006" key="3">
    <source>
        <dbReference type="Google" id="ProtNLM"/>
    </source>
</evidence>